<dbReference type="EMBL" id="SEOQ01000028">
    <property type="protein sequence ID" value="TFY72003.1"/>
    <property type="molecule type" value="Genomic_DNA"/>
</dbReference>
<feature type="region of interest" description="Disordered" evidence="1">
    <location>
        <begin position="1"/>
        <end position="34"/>
    </location>
</feature>
<sequence>MSSRNVRGAYHAAPTGQPARFEGHQSTQNLSRTTWSEPHCEKLRLEHLAVLAESKAVSDQFFSGLMTVYEYQRLHKRYTARLDALSEELDEELKKETPSTVQRAMDWGYTQEDAEKMWRNLMKQEDFYSNLSRNRFLYRRDVRDH</sequence>
<keyword evidence="3" id="KW-1185">Reference proteome</keyword>
<evidence type="ECO:0000256" key="1">
    <source>
        <dbReference type="SAM" id="MobiDB-lite"/>
    </source>
</evidence>
<evidence type="ECO:0000313" key="3">
    <source>
        <dbReference type="Proteomes" id="UP000298327"/>
    </source>
</evidence>
<feature type="compositionally biased region" description="Polar residues" evidence="1">
    <location>
        <begin position="24"/>
        <end position="34"/>
    </location>
</feature>
<evidence type="ECO:0000313" key="2">
    <source>
        <dbReference type="EMBL" id="TFY72003.1"/>
    </source>
</evidence>
<name>A0A4Y9ZDQ7_9AGAM</name>
<reference evidence="2 3" key="1">
    <citation type="submission" date="2019-02" db="EMBL/GenBank/DDBJ databases">
        <title>Genome sequencing of the rare red list fungi Dentipellis fragilis.</title>
        <authorList>
            <person name="Buettner E."/>
            <person name="Kellner H."/>
        </authorList>
    </citation>
    <scope>NUCLEOTIDE SEQUENCE [LARGE SCALE GENOMIC DNA]</scope>
    <source>
        <strain evidence="2 3">DSM 105465</strain>
    </source>
</reference>
<comment type="caution">
    <text evidence="2">The sequence shown here is derived from an EMBL/GenBank/DDBJ whole genome shotgun (WGS) entry which is preliminary data.</text>
</comment>
<organism evidence="2 3">
    <name type="scientific">Dentipellis fragilis</name>
    <dbReference type="NCBI Taxonomy" id="205917"/>
    <lineage>
        <taxon>Eukaryota</taxon>
        <taxon>Fungi</taxon>
        <taxon>Dikarya</taxon>
        <taxon>Basidiomycota</taxon>
        <taxon>Agaricomycotina</taxon>
        <taxon>Agaricomycetes</taxon>
        <taxon>Russulales</taxon>
        <taxon>Hericiaceae</taxon>
        <taxon>Dentipellis</taxon>
    </lineage>
</organism>
<dbReference type="Proteomes" id="UP000298327">
    <property type="component" value="Unassembled WGS sequence"/>
</dbReference>
<accession>A0A4Y9ZDQ7</accession>
<dbReference type="AlphaFoldDB" id="A0A4Y9ZDQ7"/>
<protein>
    <submittedName>
        <fullName evidence="2">Uncharacterized protein</fullName>
    </submittedName>
</protein>
<dbReference type="OrthoDB" id="10404512at2759"/>
<gene>
    <name evidence="2" type="ORF">EVG20_g985</name>
</gene>
<proteinExistence type="predicted"/>